<dbReference type="OrthoDB" id="9812260at2"/>
<keyword evidence="6" id="KW-1185">Reference proteome</keyword>
<dbReference type="Pfam" id="PF00990">
    <property type="entry name" value="GGDEF"/>
    <property type="match status" value="1"/>
</dbReference>
<dbReference type="GO" id="GO:0043709">
    <property type="term" value="P:cell adhesion involved in single-species biofilm formation"/>
    <property type="evidence" value="ECO:0007669"/>
    <property type="project" value="TreeGrafter"/>
</dbReference>
<dbReference type="GO" id="GO:0005886">
    <property type="term" value="C:plasma membrane"/>
    <property type="evidence" value="ECO:0007669"/>
    <property type="project" value="TreeGrafter"/>
</dbReference>
<dbReference type="CDD" id="cd01949">
    <property type="entry name" value="GGDEF"/>
    <property type="match status" value="1"/>
</dbReference>
<feature type="region of interest" description="Disordered" evidence="3">
    <location>
        <begin position="1"/>
        <end position="48"/>
    </location>
</feature>
<dbReference type="SUPFAM" id="SSF55073">
    <property type="entry name" value="Nucleotide cyclase"/>
    <property type="match status" value="1"/>
</dbReference>
<comment type="caution">
    <text evidence="5">The sequence shown here is derived from an EMBL/GenBank/DDBJ whole genome shotgun (WGS) entry which is preliminary data.</text>
</comment>
<evidence type="ECO:0000259" key="4">
    <source>
        <dbReference type="PROSITE" id="PS50887"/>
    </source>
</evidence>
<feature type="coiled-coil region" evidence="2">
    <location>
        <begin position="179"/>
        <end position="213"/>
    </location>
</feature>
<dbReference type="PATRIC" id="fig|1088721.3.peg.955"/>
<evidence type="ECO:0000313" key="6">
    <source>
        <dbReference type="Proteomes" id="UP000004030"/>
    </source>
</evidence>
<reference evidence="5 6" key="1">
    <citation type="journal article" date="2012" name="J. Bacteriol.">
        <title>Genome sequence of benzo(a)pyrene-degrading bacterium Novosphingobium pentaromativorans US6-1.</title>
        <authorList>
            <person name="Luo Y.R."/>
            <person name="Kang S.G."/>
            <person name="Kim S.J."/>
            <person name="Kim M.R."/>
            <person name="Li N."/>
            <person name="Lee J.H."/>
            <person name="Kwon K.K."/>
        </authorList>
    </citation>
    <scope>NUCLEOTIDE SEQUENCE [LARGE SCALE GENOMIC DNA]</scope>
    <source>
        <strain evidence="5 6">US6-1</strain>
    </source>
</reference>
<dbReference type="GO" id="GO:1902201">
    <property type="term" value="P:negative regulation of bacterial-type flagellum-dependent cell motility"/>
    <property type="evidence" value="ECO:0007669"/>
    <property type="project" value="TreeGrafter"/>
</dbReference>
<dbReference type="AlphaFoldDB" id="G6E9E5"/>
<dbReference type="eggNOG" id="COG3706">
    <property type="taxonomic scope" value="Bacteria"/>
</dbReference>
<dbReference type="Gene3D" id="3.30.70.270">
    <property type="match status" value="1"/>
</dbReference>
<protein>
    <recommendedName>
        <fullName evidence="1">diguanylate cyclase</fullName>
        <ecNumber evidence="1">2.7.7.65</ecNumber>
    </recommendedName>
</protein>
<accession>G6E9E5</accession>
<dbReference type="RefSeq" id="WP_007011881.1">
    <property type="nucleotide sequence ID" value="NZ_AGFM01000009.1"/>
</dbReference>
<dbReference type="NCBIfam" id="TIGR00254">
    <property type="entry name" value="GGDEF"/>
    <property type="match status" value="1"/>
</dbReference>
<dbReference type="InterPro" id="IPR043128">
    <property type="entry name" value="Rev_trsase/Diguanyl_cyclase"/>
</dbReference>
<dbReference type="EMBL" id="AGFM01000009">
    <property type="protein sequence ID" value="EHJ62369.1"/>
    <property type="molecule type" value="Genomic_DNA"/>
</dbReference>
<dbReference type="FunFam" id="3.30.70.270:FF:000001">
    <property type="entry name" value="Diguanylate cyclase domain protein"/>
    <property type="match status" value="1"/>
</dbReference>
<dbReference type="InterPro" id="IPR000160">
    <property type="entry name" value="GGDEF_dom"/>
</dbReference>
<dbReference type="EC" id="2.7.7.65" evidence="1"/>
<evidence type="ECO:0000256" key="1">
    <source>
        <dbReference type="ARBA" id="ARBA00012528"/>
    </source>
</evidence>
<dbReference type="InterPro" id="IPR029787">
    <property type="entry name" value="Nucleotide_cyclase"/>
</dbReference>
<dbReference type="PANTHER" id="PTHR45138">
    <property type="entry name" value="REGULATORY COMPONENTS OF SENSORY TRANSDUCTION SYSTEM"/>
    <property type="match status" value="1"/>
</dbReference>
<feature type="domain" description="GGDEF" evidence="4">
    <location>
        <begin position="244"/>
        <end position="379"/>
    </location>
</feature>
<dbReference type="KEGG" id="npn:JI59_15300"/>
<evidence type="ECO:0000313" key="5">
    <source>
        <dbReference type="EMBL" id="EHJ62369.1"/>
    </source>
</evidence>
<evidence type="ECO:0000256" key="2">
    <source>
        <dbReference type="SAM" id="Coils"/>
    </source>
</evidence>
<dbReference type="STRING" id="1088721.JI59_15300"/>
<dbReference type="PANTHER" id="PTHR45138:SF24">
    <property type="entry name" value="DIGUANYLATE CYCLASE DGCC-RELATED"/>
    <property type="match status" value="1"/>
</dbReference>
<keyword evidence="2" id="KW-0175">Coiled coil</keyword>
<dbReference type="SMART" id="SM00267">
    <property type="entry name" value="GGDEF"/>
    <property type="match status" value="1"/>
</dbReference>
<dbReference type="Proteomes" id="UP000004030">
    <property type="component" value="Unassembled WGS sequence"/>
</dbReference>
<sequence length="395" mass="42940">MTANEDSQARGGLRRWFGLGKTRGADGEADEQASPAGEAAPQPADPRERRRQLTLDEITGFLLTHRLPVSVATLEIAHDIVTGANPIVGRLVAERIASREPVTLAWLEDVVIAQSRDNSGEQLHHLVMRLESSIAEFAATTTAARTATNDYNSALEAHVGDLGAAGSANEVIVQLATLARDMISRTRDIERELSRSERETRALQKNLADARREAEMDHLTGLPNRRAFEAVLKQEFGDSREEGEALAVAFCDIDNFKRINDVHGHEAGDRILRTVAQSLAKISNDKCHVARHGGEEFVVLLRGKTAHEAMDILDNAREKLATRKFVNRATDLPFGRISFSAGVADAHSYETSGEALRAADEALFRAKSAGRNRVVVANCADGSGGDADPAEHEFT</sequence>
<name>G6E9E5_9SPHN</name>
<dbReference type="GO" id="GO:0052621">
    <property type="term" value="F:diguanylate cyclase activity"/>
    <property type="evidence" value="ECO:0007669"/>
    <property type="project" value="UniProtKB-EC"/>
</dbReference>
<dbReference type="PROSITE" id="PS50887">
    <property type="entry name" value="GGDEF"/>
    <property type="match status" value="1"/>
</dbReference>
<gene>
    <name evidence="5" type="ORF">NSU_0966</name>
</gene>
<proteinExistence type="predicted"/>
<dbReference type="InterPro" id="IPR050469">
    <property type="entry name" value="Diguanylate_Cyclase"/>
</dbReference>
<evidence type="ECO:0000256" key="3">
    <source>
        <dbReference type="SAM" id="MobiDB-lite"/>
    </source>
</evidence>
<organism evidence="5 6">
    <name type="scientific">Novosphingobium pentaromativorans US6-1</name>
    <dbReference type="NCBI Taxonomy" id="1088721"/>
    <lineage>
        <taxon>Bacteria</taxon>
        <taxon>Pseudomonadati</taxon>
        <taxon>Pseudomonadota</taxon>
        <taxon>Alphaproteobacteria</taxon>
        <taxon>Sphingomonadales</taxon>
        <taxon>Sphingomonadaceae</taxon>
        <taxon>Novosphingobium</taxon>
    </lineage>
</organism>